<keyword evidence="6" id="KW-1185">Reference proteome</keyword>
<dbReference type="InterPro" id="IPR036390">
    <property type="entry name" value="WH_DNA-bd_sf"/>
</dbReference>
<reference evidence="5 6" key="1">
    <citation type="submission" date="2023-03" db="EMBL/GenBank/DDBJ databases">
        <title>Draft genome sequence of the bacteria which degrade cell wall of Tricholomamatutake.</title>
        <authorList>
            <person name="Konishi Y."/>
            <person name="Fukuta Y."/>
            <person name="Shirasaka N."/>
        </authorList>
    </citation>
    <scope>NUCLEOTIDE SEQUENCE [LARGE SCALE GENOMIC DNA]</scope>
    <source>
        <strain evidence="6">mu1</strain>
    </source>
</reference>
<feature type="domain" description="HTH deoR-type" evidence="4">
    <location>
        <begin position="3"/>
        <end position="58"/>
    </location>
</feature>
<evidence type="ECO:0000259" key="4">
    <source>
        <dbReference type="PROSITE" id="PS51000"/>
    </source>
</evidence>
<dbReference type="InterPro" id="IPR018356">
    <property type="entry name" value="Tscrpt_reg_HTH_DeoR_CS"/>
</dbReference>
<gene>
    <name evidence="5" type="primary">glcR_1</name>
    <name evidence="5" type="ORF">MU1_05000</name>
</gene>
<sequence length="252" mass="27836">MTQEDRIKSIVDYLKLNRNISMEDICTLYEVSYDTARRDLVKMESDGLIVRVRGGAILPSMTKSITSYKERLADAGGKRAIAMAAASQIKDRDIIMLDTGTTTLYVAELMSAADNVVVTNSIDIAAVLCDKPNTATHLLGGMLNTWHRYAFGPRTVEMLSDIRVDKLFLGTCGLTDEGLFAPTEEEAYMKREMIKRASQVILLADSTKFNKNLFHRVCPFEAIDLLITDAAPPAPFDQICHDHGIQVIVSGG</sequence>
<evidence type="ECO:0000313" key="5">
    <source>
        <dbReference type="EMBL" id="GLX66156.1"/>
    </source>
</evidence>
<dbReference type="InterPro" id="IPR036388">
    <property type="entry name" value="WH-like_DNA-bd_sf"/>
</dbReference>
<keyword evidence="1" id="KW-0805">Transcription regulation</keyword>
<dbReference type="InterPro" id="IPR037171">
    <property type="entry name" value="NagB/RpiA_transferase-like"/>
</dbReference>
<dbReference type="SUPFAM" id="SSF100950">
    <property type="entry name" value="NagB/RpiA/CoA transferase-like"/>
    <property type="match status" value="1"/>
</dbReference>
<protein>
    <submittedName>
        <fullName evidence="5">HTH-type transcriptional repressor GlcR</fullName>
    </submittedName>
</protein>
<dbReference type="PRINTS" id="PR00037">
    <property type="entry name" value="HTHLACR"/>
</dbReference>
<dbReference type="SMART" id="SM00420">
    <property type="entry name" value="HTH_DEOR"/>
    <property type="match status" value="1"/>
</dbReference>
<keyword evidence="2" id="KW-0238">DNA-binding</keyword>
<dbReference type="Gene3D" id="3.40.50.1360">
    <property type="match status" value="1"/>
</dbReference>
<dbReference type="Pfam" id="PF08220">
    <property type="entry name" value="HTH_DeoR"/>
    <property type="match status" value="1"/>
</dbReference>
<dbReference type="Pfam" id="PF00455">
    <property type="entry name" value="DeoRC"/>
    <property type="match status" value="1"/>
</dbReference>
<dbReference type="SUPFAM" id="SSF46785">
    <property type="entry name" value="Winged helix' DNA-binding domain"/>
    <property type="match status" value="1"/>
</dbReference>
<accession>A0ABQ6G9C7</accession>
<evidence type="ECO:0000313" key="6">
    <source>
        <dbReference type="Proteomes" id="UP001157114"/>
    </source>
</evidence>
<dbReference type="InterPro" id="IPR014036">
    <property type="entry name" value="DeoR-like_C"/>
</dbReference>
<dbReference type="Gene3D" id="1.10.10.10">
    <property type="entry name" value="Winged helix-like DNA-binding domain superfamily/Winged helix DNA-binding domain"/>
    <property type="match status" value="1"/>
</dbReference>
<organism evidence="5 6">
    <name type="scientific">Paenibacillus glycanilyticus</name>
    <dbReference type="NCBI Taxonomy" id="126569"/>
    <lineage>
        <taxon>Bacteria</taxon>
        <taxon>Bacillati</taxon>
        <taxon>Bacillota</taxon>
        <taxon>Bacilli</taxon>
        <taxon>Bacillales</taxon>
        <taxon>Paenibacillaceae</taxon>
        <taxon>Paenibacillus</taxon>
    </lineage>
</organism>
<keyword evidence="3" id="KW-0804">Transcription</keyword>
<evidence type="ECO:0000256" key="2">
    <source>
        <dbReference type="ARBA" id="ARBA00023125"/>
    </source>
</evidence>
<dbReference type="EMBL" id="BSSQ01000001">
    <property type="protein sequence ID" value="GLX66156.1"/>
    <property type="molecule type" value="Genomic_DNA"/>
</dbReference>
<dbReference type="PROSITE" id="PS00894">
    <property type="entry name" value="HTH_DEOR_1"/>
    <property type="match status" value="1"/>
</dbReference>
<dbReference type="Proteomes" id="UP001157114">
    <property type="component" value="Unassembled WGS sequence"/>
</dbReference>
<comment type="caution">
    <text evidence="5">The sequence shown here is derived from an EMBL/GenBank/DDBJ whole genome shotgun (WGS) entry which is preliminary data.</text>
</comment>
<dbReference type="InterPro" id="IPR001034">
    <property type="entry name" value="DeoR_HTH"/>
</dbReference>
<dbReference type="PROSITE" id="PS51000">
    <property type="entry name" value="HTH_DEOR_2"/>
    <property type="match status" value="1"/>
</dbReference>
<dbReference type="InterPro" id="IPR050313">
    <property type="entry name" value="Carb_Metab_HTH_regulators"/>
</dbReference>
<dbReference type="PANTHER" id="PTHR30363:SF51">
    <property type="entry name" value="HTH-TYPE TRANSCRIPTIONAL REPRESSOR GLCR"/>
    <property type="match status" value="1"/>
</dbReference>
<dbReference type="SMART" id="SM01134">
    <property type="entry name" value="DeoRC"/>
    <property type="match status" value="1"/>
</dbReference>
<dbReference type="PANTHER" id="PTHR30363">
    <property type="entry name" value="HTH-TYPE TRANSCRIPTIONAL REGULATOR SRLR-RELATED"/>
    <property type="match status" value="1"/>
</dbReference>
<name>A0ABQ6G9C7_9BACL</name>
<dbReference type="RefSeq" id="WP_284236831.1">
    <property type="nucleotide sequence ID" value="NZ_BSSQ01000001.1"/>
</dbReference>
<proteinExistence type="predicted"/>
<evidence type="ECO:0000256" key="3">
    <source>
        <dbReference type="ARBA" id="ARBA00023163"/>
    </source>
</evidence>
<evidence type="ECO:0000256" key="1">
    <source>
        <dbReference type="ARBA" id="ARBA00023015"/>
    </source>
</evidence>